<dbReference type="OrthoDB" id="1744519at2759"/>
<organism evidence="10 11">
    <name type="scientific">Manihot esculenta</name>
    <name type="common">Cassava</name>
    <name type="synonym">Jatropha manihot</name>
    <dbReference type="NCBI Taxonomy" id="3983"/>
    <lineage>
        <taxon>Eukaryota</taxon>
        <taxon>Viridiplantae</taxon>
        <taxon>Streptophyta</taxon>
        <taxon>Embryophyta</taxon>
        <taxon>Tracheophyta</taxon>
        <taxon>Spermatophyta</taxon>
        <taxon>Magnoliopsida</taxon>
        <taxon>eudicotyledons</taxon>
        <taxon>Gunneridae</taxon>
        <taxon>Pentapetalae</taxon>
        <taxon>rosids</taxon>
        <taxon>fabids</taxon>
        <taxon>Malpighiales</taxon>
        <taxon>Euphorbiaceae</taxon>
        <taxon>Crotonoideae</taxon>
        <taxon>Manihoteae</taxon>
        <taxon>Manihot</taxon>
    </lineage>
</organism>
<feature type="domain" description="NB-ARC" evidence="7">
    <location>
        <begin position="43"/>
        <end position="198"/>
    </location>
</feature>
<dbReference type="AlphaFoldDB" id="A0A2C9WMN3"/>
<dbReference type="InterPro" id="IPR027417">
    <property type="entry name" value="P-loop_NTPase"/>
</dbReference>
<dbReference type="InterPro" id="IPR032675">
    <property type="entry name" value="LRR_dom_sf"/>
</dbReference>
<gene>
    <name evidence="10" type="ORF">MANES_01G120200v8</name>
</gene>
<evidence type="ECO:0000256" key="2">
    <source>
        <dbReference type="ARBA" id="ARBA00022614"/>
    </source>
</evidence>
<dbReference type="InterPro" id="IPR001611">
    <property type="entry name" value="Leu-rich_rpt"/>
</dbReference>
<dbReference type="Pfam" id="PF00931">
    <property type="entry name" value="NB-ARC"/>
    <property type="match status" value="1"/>
</dbReference>
<evidence type="ECO:0000259" key="7">
    <source>
        <dbReference type="Pfam" id="PF00931"/>
    </source>
</evidence>
<dbReference type="PANTHER" id="PTHR11017">
    <property type="entry name" value="LEUCINE-RICH REPEAT-CONTAINING PROTEIN"/>
    <property type="match status" value="1"/>
</dbReference>
<dbReference type="Pfam" id="PF00560">
    <property type="entry name" value="LRR_1"/>
    <property type="match status" value="1"/>
</dbReference>
<name>A0A2C9WMN3_MANES</name>
<evidence type="ECO:0000256" key="3">
    <source>
        <dbReference type="ARBA" id="ARBA00022737"/>
    </source>
</evidence>
<feature type="region of interest" description="Disordered" evidence="6">
    <location>
        <begin position="922"/>
        <end position="945"/>
    </location>
</feature>
<evidence type="ECO:0000256" key="6">
    <source>
        <dbReference type="SAM" id="MobiDB-lite"/>
    </source>
</evidence>
<protein>
    <recommendedName>
        <fullName evidence="1">ADP-ribosyl cyclase/cyclic ADP-ribose hydrolase</fullName>
        <ecNumber evidence="1">3.2.2.6</ecNumber>
    </recommendedName>
</protein>
<dbReference type="InterPro" id="IPR036390">
    <property type="entry name" value="WH_DNA-bd_sf"/>
</dbReference>
<dbReference type="Proteomes" id="UP000091857">
    <property type="component" value="Chromosome 1"/>
</dbReference>
<dbReference type="SUPFAM" id="SSF46785">
    <property type="entry name" value="Winged helix' DNA-binding domain"/>
    <property type="match status" value="1"/>
</dbReference>
<evidence type="ECO:0000256" key="4">
    <source>
        <dbReference type="ARBA" id="ARBA00023027"/>
    </source>
</evidence>
<feature type="compositionally biased region" description="Basic and acidic residues" evidence="6">
    <location>
        <begin position="936"/>
        <end position="945"/>
    </location>
</feature>
<dbReference type="Pfam" id="PF20160">
    <property type="entry name" value="C-JID"/>
    <property type="match status" value="1"/>
</dbReference>
<evidence type="ECO:0000313" key="11">
    <source>
        <dbReference type="Proteomes" id="UP000091857"/>
    </source>
</evidence>
<evidence type="ECO:0000256" key="1">
    <source>
        <dbReference type="ARBA" id="ARBA00011982"/>
    </source>
</evidence>
<dbReference type="InterPro" id="IPR058192">
    <property type="entry name" value="WHD_ROQ1-like"/>
</dbReference>
<dbReference type="SUPFAM" id="SSF52540">
    <property type="entry name" value="P-loop containing nucleoside triphosphate hydrolases"/>
    <property type="match status" value="1"/>
</dbReference>
<evidence type="ECO:0000259" key="8">
    <source>
        <dbReference type="Pfam" id="PF20160"/>
    </source>
</evidence>
<dbReference type="InterPro" id="IPR042197">
    <property type="entry name" value="Apaf_helical"/>
</dbReference>
<dbReference type="InterPro" id="IPR044974">
    <property type="entry name" value="Disease_R_plants"/>
</dbReference>
<keyword evidence="4" id="KW-0520">NAD</keyword>
<dbReference type="InterPro" id="IPR011713">
    <property type="entry name" value="Leu-rich_rpt_3"/>
</dbReference>
<dbReference type="InterPro" id="IPR002182">
    <property type="entry name" value="NB-ARC"/>
</dbReference>
<dbReference type="Pfam" id="PF23282">
    <property type="entry name" value="WHD_ROQ1"/>
    <property type="match status" value="1"/>
</dbReference>
<keyword evidence="2" id="KW-0433">Leucine-rich repeat</keyword>
<dbReference type="Gene3D" id="3.80.10.10">
    <property type="entry name" value="Ribonuclease Inhibitor"/>
    <property type="match status" value="2"/>
</dbReference>
<evidence type="ECO:0000256" key="5">
    <source>
        <dbReference type="ARBA" id="ARBA00047304"/>
    </source>
</evidence>
<dbReference type="Gramene" id="Manes.01G120200.1.v8.1">
    <property type="protein sequence ID" value="Manes.01G120200.1.v8.1.CDS"/>
    <property type="gene ID" value="Manes.01G120200.v8.1"/>
</dbReference>
<dbReference type="GO" id="GO:0006952">
    <property type="term" value="P:defense response"/>
    <property type="evidence" value="ECO:0007669"/>
    <property type="project" value="InterPro"/>
</dbReference>
<sequence length="945" mass="107826">MQLIRVDSESGKEITSCPSTPQNDLVGMDLRLQELSSYVGIGSDDVLFIGIYGMGGIGKTTMAKTYYNLMSCQFEGKAFLANVREIYSKRGILSLQEQLLSEILGEKVKIWNMYRGMNMIKSRLRFRRVLIVIDDVNQLNQLLELAGESNWFGSGSRIIITTRDEHLLVSHGVDQLYKAKELNQTEALQLFSLKAFKDSKPPENYLNLSASFVDYANGLPLAIEVLGSFLFGKTSNEWRTALDRIRENPRKEILDILQISFDGLEEIEKQIFLDIACFFKGKKQDWIKEILDSCGFYPEIGIRVLIDKSLITIMGEKLWMHDLLQEMGRKLVRQESPKEPGQRSRLWLYKDIFHVMSNNTGTEDVEGIVLELPEAEGAELNAKAFLKMKKLRLLIFRNVEFSHSLEYLSSELRFLKWHGYPFKSLPSNFQSKELVKLNMCFSRVEQLWDGVMQFNMLKIMKLSHSKNLVKTPDFRGTPRLEKLILEGCTKLLEIDQSIGVLERLVVLNLKDCKRLVSLPEGMYGLKALKVVNISGCSQLDYMVEELGLVECLEELDVSGTAIKQASCPMFHFRNLKVFSLNGCKGQTSSLLSLLPEKDSNSSGFCSLMVLDLSNCNIQDGTLPSNLSCLSSLREISLGGNSFISLPASINHLSKLERLYLNNCTNLQSLQAFPANVQFISAYGCSSLVKLPENLDASSSRSRRFNFSNCFKLARNQGCNNITFMMLRRYLQGMSDPKTGFDIVIPGSNIPKWFNHQRLGDSSAIDLPQMIWADRKWMGFALCAVFKINDRADRNSYFDLDLSCLLKINRRTWHHVFDEGFLTAMEQVGSDQLWLFYLSRYEFLGIDWQEISQTTSRHVLEVKFTAHGVGFRVKKFGVRLIYEQDVLEFNQTINQFQSCDYENLDKSDGALVKRGYDDYCENDGPESAGKCSFEEEPQPKRLKEFN</sequence>
<accession>A0A2C9WMN3</accession>
<evidence type="ECO:0000259" key="9">
    <source>
        <dbReference type="Pfam" id="PF23282"/>
    </source>
</evidence>
<proteinExistence type="predicted"/>
<keyword evidence="11" id="KW-1185">Reference proteome</keyword>
<dbReference type="GO" id="GO:0061809">
    <property type="term" value="F:NAD+ nucleosidase activity, cyclic ADP-ribose generating"/>
    <property type="evidence" value="ECO:0007669"/>
    <property type="project" value="UniProtKB-EC"/>
</dbReference>
<feature type="domain" description="C-JID" evidence="8">
    <location>
        <begin position="744"/>
        <end position="885"/>
    </location>
</feature>
<dbReference type="Gene3D" id="3.40.50.300">
    <property type="entry name" value="P-loop containing nucleotide triphosphate hydrolases"/>
    <property type="match status" value="1"/>
</dbReference>
<dbReference type="Gene3D" id="1.10.8.430">
    <property type="entry name" value="Helical domain of apoptotic protease-activating factors"/>
    <property type="match status" value="1"/>
</dbReference>
<comment type="caution">
    <text evidence="10">The sequence shown here is derived from an EMBL/GenBank/DDBJ whole genome shotgun (WGS) entry which is preliminary data.</text>
</comment>
<dbReference type="EMBL" id="CM004387">
    <property type="protein sequence ID" value="OAY60541.1"/>
    <property type="molecule type" value="Genomic_DNA"/>
</dbReference>
<dbReference type="PRINTS" id="PR00364">
    <property type="entry name" value="DISEASERSIST"/>
</dbReference>
<dbReference type="EC" id="3.2.2.6" evidence="1"/>
<reference evidence="11" key="1">
    <citation type="journal article" date="2016" name="Nat. Biotechnol.">
        <title>Sequencing wild and cultivated cassava and related species reveals extensive interspecific hybridization and genetic diversity.</title>
        <authorList>
            <person name="Bredeson J.V."/>
            <person name="Lyons J.B."/>
            <person name="Prochnik S.E."/>
            <person name="Wu G.A."/>
            <person name="Ha C.M."/>
            <person name="Edsinger-Gonzales E."/>
            <person name="Grimwood J."/>
            <person name="Schmutz J."/>
            <person name="Rabbi I.Y."/>
            <person name="Egesi C."/>
            <person name="Nauluvula P."/>
            <person name="Lebot V."/>
            <person name="Ndunguru J."/>
            <person name="Mkamilo G."/>
            <person name="Bart R.S."/>
            <person name="Setter T.L."/>
            <person name="Gleadow R.M."/>
            <person name="Kulakow P."/>
            <person name="Ferguson M.E."/>
            <person name="Rounsley S."/>
            <person name="Rokhsar D.S."/>
        </authorList>
    </citation>
    <scope>NUCLEOTIDE SEQUENCE [LARGE SCALE GENOMIC DNA]</scope>
    <source>
        <strain evidence="11">cv. AM560-2</strain>
    </source>
</reference>
<dbReference type="Pfam" id="PF07725">
    <property type="entry name" value="LRR_3"/>
    <property type="match status" value="1"/>
</dbReference>
<dbReference type="SUPFAM" id="SSF52058">
    <property type="entry name" value="L domain-like"/>
    <property type="match status" value="1"/>
</dbReference>
<dbReference type="PANTHER" id="PTHR11017:SF509">
    <property type="entry name" value="ADP-RIBOSYL CYCLASE_CYCLIC ADP-RIBOSE HYDROLASE"/>
    <property type="match status" value="1"/>
</dbReference>
<dbReference type="GO" id="GO:0043531">
    <property type="term" value="F:ADP binding"/>
    <property type="evidence" value="ECO:0007669"/>
    <property type="project" value="InterPro"/>
</dbReference>
<evidence type="ECO:0000313" key="10">
    <source>
        <dbReference type="EMBL" id="OAY60541.1"/>
    </source>
</evidence>
<dbReference type="InterPro" id="IPR045344">
    <property type="entry name" value="C-JID"/>
</dbReference>
<keyword evidence="3" id="KW-0677">Repeat</keyword>
<feature type="domain" description="Disease resistance protein Roq1-like winged-helix" evidence="9">
    <location>
        <begin position="266"/>
        <end position="336"/>
    </location>
</feature>
<comment type="catalytic activity">
    <reaction evidence="5">
        <text>NAD(+) + H2O = ADP-D-ribose + nicotinamide + H(+)</text>
        <dbReference type="Rhea" id="RHEA:16301"/>
        <dbReference type="ChEBI" id="CHEBI:15377"/>
        <dbReference type="ChEBI" id="CHEBI:15378"/>
        <dbReference type="ChEBI" id="CHEBI:17154"/>
        <dbReference type="ChEBI" id="CHEBI:57540"/>
        <dbReference type="ChEBI" id="CHEBI:57967"/>
        <dbReference type="EC" id="3.2.2.6"/>
    </reaction>
    <physiologicalReaction direction="left-to-right" evidence="5">
        <dbReference type="Rhea" id="RHEA:16302"/>
    </physiologicalReaction>
</comment>